<gene>
    <name evidence="1" type="ORF">WMO37_01370</name>
</gene>
<organism evidence="1 2">
    <name type="scientific">Lachnospira intestinalis</name>
    <dbReference type="NCBI Taxonomy" id="3133158"/>
    <lineage>
        <taxon>Bacteria</taxon>
        <taxon>Bacillati</taxon>
        <taxon>Bacillota</taxon>
        <taxon>Clostridia</taxon>
        <taxon>Lachnospirales</taxon>
        <taxon>Lachnospiraceae</taxon>
        <taxon>Lachnospira</taxon>
    </lineage>
</organism>
<dbReference type="EMBL" id="JBBMFS010000001">
    <property type="protein sequence ID" value="MEQ2553666.1"/>
    <property type="molecule type" value="Genomic_DNA"/>
</dbReference>
<proteinExistence type="predicted"/>
<name>A0ABV1H1V1_9FIRM</name>
<sequence length="64" mass="7651">MAKIKISKKRYEALLDTETRVQVLLSKTKADKYISLVDMYRILGNEFEAQKIEKERDKVEWDED</sequence>
<evidence type="ECO:0000313" key="2">
    <source>
        <dbReference type="Proteomes" id="UP001546774"/>
    </source>
</evidence>
<accession>A0ABV1H1V1</accession>
<dbReference type="Proteomes" id="UP001546774">
    <property type="component" value="Unassembled WGS sequence"/>
</dbReference>
<evidence type="ECO:0000313" key="1">
    <source>
        <dbReference type="EMBL" id="MEQ2553666.1"/>
    </source>
</evidence>
<comment type="caution">
    <text evidence="1">The sequence shown here is derived from an EMBL/GenBank/DDBJ whole genome shotgun (WGS) entry which is preliminary data.</text>
</comment>
<protein>
    <recommendedName>
        <fullName evidence="3">Antitoxin</fullName>
    </recommendedName>
</protein>
<reference evidence="1" key="1">
    <citation type="submission" date="2024-03" db="EMBL/GenBank/DDBJ databases">
        <title>Human intestinal bacterial collection.</title>
        <authorList>
            <person name="Pauvert C."/>
            <person name="Hitch T.C.A."/>
            <person name="Clavel T."/>
        </authorList>
    </citation>
    <scope>NUCLEOTIDE SEQUENCE [LARGE SCALE GENOMIC DNA]</scope>
    <source>
        <strain evidence="1">CLA-AA-H89B</strain>
    </source>
</reference>
<keyword evidence="2" id="KW-1185">Reference proteome</keyword>
<evidence type="ECO:0008006" key="3">
    <source>
        <dbReference type="Google" id="ProtNLM"/>
    </source>
</evidence>